<dbReference type="PANTHER" id="PTHR36842:SF1">
    <property type="entry name" value="PROTEIN TOLB"/>
    <property type="match status" value="1"/>
</dbReference>
<feature type="repeat" description="TPR" evidence="2">
    <location>
        <begin position="22"/>
        <end position="55"/>
    </location>
</feature>
<accession>A0A1F5RI06</accession>
<dbReference type="InterPro" id="IPR011042">
    <property type="entry name" value="6-blade_b-propeller_TolB-like"/>
</dbReference>
<gene>
    <name evidence="3" type="ORF">A2024_10955</name>
</gene>
<dbReference type="Pfam" id="PF07676">
    <property type="entry name" value="PD40"/>
    <property type="match status" value="4"/>
</dbReference>
<comment type="similarity">
    <text evidence="1">Belongs to the TolB family.</text>
</comment>
<proteinExistence type="inferred from homology"/>
<dbReference type="SUPFAM" id="SSF69304">
    <property type="entry name" value="Tricorn protease N-terminal domain"/>
    <property type="match status" value="1"/>
</dbReference>
<dbReference type="AlphaFoldDB" id="A0A1F5RI06"/>
<evidence type="ECO:0000313" key="3">
    <source>
        <dbReference type="EMBL" id="OGF13651.1"/>
    </source>
</evidence>
<organism evidence="3 4">
    <name type="scientific">Candidatus Edwardsbacteria bacterium GWF2_54_11</name>
    <dbReference type="NCBI Taxonomy" id="1817851"/>
    <lineage>
        <taxon>Bacteria</taxon>
        <taxon>Candidatus Edwardsiibacteriota</taxon>
    </lineage>
</organism>
<dbReference type="Gene3D" id="1.25.40.10">
    <property type="entry name" value="Tetratricopeptide repeat domain"/>
    <property type="match status" value="1"/>
</dbReference>
<protein>
    <submittedName>
        <fullName evidence="3">Uncharacterized protein</fullName>
    </submittedName>
</protein>
<dbReference type="Pfam" id="PF14559">
    <property type="entry name" value="TPR_19"/>
    <property type="match status" value="1"/>
</dbReference>
<evidence type="ECO:0000256" key="1">
    <source>
        <dbReference type="ARBA" id="ARBA00009820"/>
    </source>
</evidence>
<dbReference type="Gene3D" id="2.120.10.30">
    <property type="entry name" value="TolB, C-terminal domain"/>
    <property type="match status" value="2"/>
</dbReference>
<reference evidence="3 4" key="1">
    <citation type="journal article" date="2016" name="Nat. Commun.">
        <title>Thousands of microbial genomes shed light on interconnected biogeochemical processes in an aquifer system.</title>
        <authorList>
            <person name="Anantharaman K."/>
            <person name="Brown C.T."/>
            <person name="Hug L.A."/>
            <person name="Sharon I."/>
            <person name="Castelle C.J."/>
            <person name="Probst A.J."/>
            <person name="Thomas B.C."/>
            <person name="Singh A."/>
            <person name="Wilkins M.J."/>
            <person name="Karaoz U."/>
            <person name="Brodie E.L."/>
            <person name="Williams K.H."/>
            <person name="Hubbard S.S."/>
            <person name="Banfield J.F."/>
        </authorList>
    </citation>
    <scope>NUCLEOTIDE SEQUENCE [LARGE SCALE GENOMIC DNA]</scope>
</reference>
<name>A0A1F5RI06_9BACT</name>
<dbReference type="SUPFAM" id="SSF48452">
    <property type="entry name" value="TPR-like"/>
    <property type="match status" value="1"/>
</dbReference>
<dbReference type="InterPro" id="IPR011990">
    <property type="entry name" value="TPR-like_helical_dom_sf"/>
</dbReference>
<dbReference type="Proteomes" id="UP000177230">
    <property type="component" value="Unassembled WGS sequence"/>
</dbReference>
<dbReference type="PANTHER" id="PTHR36842">
    <property type="entry name" value="PROTEIN TOLB HOMOLOG"/>
    <property type="match status" value="1"/>
</dbReference>
<dbReference type="EMBL" id="MFFM01000014">
    <property type="protein sequence ID" value="OGF13651.1"/>
    <property type="molecule type" value="Genomic_DNA"/>
</dbReference>
<keyword evidence="2" id="KW-0802">TPR repeat</keyword>
<sequence>MSRLIRAATVSLLIFAALGCGDRRAVSKGREFLEMGDLSRALAQFEQAVSHNPRNALAHYLLARTYCLCDSAALAIKEYSLLAQLDREMADDTLLRQRISLYLGLEPYPSLRLTGAKGNDAFPCISGDGKRIAFSSKRDGNAELYIMSGDGGDQQRLTSHPAVDYGPSFSPDGSKLLFVSDREGNDEVYLYDLSAKKETRLTYSKSDDWLPCFSPDGQEVFWVSDRSGRYAVWRMSLGAGNPEKENSPQVLFEDQTGEVAYFGLCSGRLVVQRESQNQSFLLSVDISDGRTAEIDIPSFRSGIPTIVLPDGRSIAYVSACDGNDEIYLYQPDQKRSLRLTNNASEDFVFGFTPDGKKMLYDSDRGGDRDVYLMQLDRLIARDQLLSRITKL</sequence>
<dbReference type="Gene3D" id="2.120.10.60">
    <property type="entry name" value="Tricorn protease N-terminal domain"/>
    <property type="match status" value="1"/>
</dbReference>
<dbReference type="InterPro" id="IPR019734">
    <property type="entry name" value="TPR_rpt"/>
</dbReference>
<evidence type="ECO:0000313" key="4">
    <source>
        <dbReference type="Proteomes" id="UP000177230"/>
    </source>
</evidence>
<dbReference type="InterPro" id="IPR011659">
    <property type="entry name" value="WD40"/>
</dbReference>
<dbReference type="PROSITE" id="PS50005">
    <property type="entry name" value="TPR"/>
    <property type="match status" value="1"/>
</dbReference>
<dbReference type="PROSITE" id="PS51257">
    <property type="entry name" value="PROKAR_LIPOPROTEIN"/>
    <property type="match status" value="1"/>
</dbReference>
<comment type="caution">
    <text evidence="3">The sequence shown here is derived from an EMBL/GenBank/DDBJ whole genome shotgun (WGS) entry which is preliminary data.</text>
</comment>
<evidence type="ECO:0000256" key="2">
    <source>
        <dbReference type="PROSITE-ProRule" id="PRU00339"/>
    </source>
</evidence>